<proteinExistence type="predicted"/>
<sequence>MVSRLQPLVAALWPVVLLIRPIYSAGYVTADSTTPQQNNQNCTCYVVESGADSQTPQYFQYYRFFDFRNLADQLGEYVKAPATVDDWDEAPNLNVGQSNILNSDAWNKDWNIQNWSKNASDDFSVRMVNSPANVYLQQNNDTNDAFTYLTLRTTRGDGFQSASEIENLQKNVMHVSMRMSARVVGDKGAVAGFFTFYDDNNESDIEILTDDPTDVIRYTNQPSVDTNGDEVAAASQKKTKLPAWDEWQTHRIDWLDKNSYWYLNENQVAASSYSVPRKSSYLVINMWSDGGTWSGNMTENGSAEFQIQWIEMTFNTSGNVKGDTTPNPNDKRAVELLDRRKEENCRVVCKIDGVEQKGTPEIVSSSSMAAHVTVSWVAVAVIGLTTLWVGL</sequence>
<feature type="chain" id="PRO_5046306739" description="GH16 domain-containing protein" evidence="1">
    <location>
        <begin position="27"/>
        <end position="391"/>
    </location>
</feature>
<gene>
    <name evidence="3" type="ORF">SLS60_002806</name>
</gene>
<keyword evidence="4" id="KW-1185">Reference proteome</keyword>
<dbReference type="PANTHER" id="PTHR38121:SF4">
    <property type="entry name" value="GH16 DOMAIN-CONTAINING PROTEIN-RELATED"/>
    <property type="match status" value="1"/>
</dbReference>
<feature type="domain" description="GH16" evidence="2">
    <location>
        <begin position="85"/>
        <end position="318"/>
    </location>
</feature>
<evidence type="ECO:0000313" key="3">
    <source>
        <dbReference type="EMBL" id="KAL1607868.1"/>
    </source>
</evidence>
<reference evidence="3 4" key="1">
    <citation type="submission" date="2024-02" db="EMBL/GenBank/DDBJ databases">
        <title>De novo assembly and annotation of 12 fungi associated with fruit tree decline syndrome in Ontario, Canada.</title>
        <authorList>
            <person name="Sulman M."/>
            <person name="Ellouze W."/>
            <person name="Ilyukhin E."/>
        </authorList>
    </citation>
    <scope>NUCLEOTIDE SEQUENCE [LARGE SCALE GENOMIC DNA]</scope>
    <source>
        <strain evidence="3 4">M42-189</strain>
    </source>
</reference>
<dbReference type="Gene3D" id="2.60.120.200">
    <property type="match status" value="1"/>
</dbReference>
<dbReference type="InterPro" id="IPR013320">
    <property type="entry name" value="ConA-like_dom_sf"/>
</dbReference>
<dbReference type="Proteomes" id="UP001521785">
    <property type="component" value="Unassembled WGS sequence"/>
</dbReference>
<evidence type="ECO:0000259" key="2">
    <source>
        <dbReference type="PROSITE" id="PS51762"/>
    </source>
</evidence>
<dbReference type="CDD" id="cd00413">
    <property type="entry name" value="Glyco_hydrolase_16"/>
    <property type="match status" value="1"/>
</dbReference>
<dbReference type="PROSITE" id="PS51762">
    <property type="entry name" value="GH16_2"/>
    <property type="match status" value="1"/>
</dbReference>
<feature type="signal peptide" evidence="1">
    <location>
        <begin position="1"/>
        <end position="26"/>
    </location>
</feature>
<dbReference type="Pfam" id="PF00722">
    <property type="entry name" value="Glyco_hydro_16"/>
    <property type="match status" value="1"/>
</dbReference>
<dbReference type="SUPFAM" id="SSF49899">
    <property type="entry name" value="Concanavalin A-like lectins/glucanases"/>
    <property type="match status" value="1"/>
</dbReference>
<comment type="caution">
    <text evidence="3">The sequence shown here is derived from an EMBL/GenBank/DDBJ whole genome shotgun (WGS) entry which is preliminary data.</text>
</comment>
<keyword evidence="1" id="KW-0732">Signal</keyword>
<name>A0ABR3RTV3_9PLEO</name>
<dbReference type="InterPro" id="IPR000757">
    <property type="entry name" value="Beta-glucanase-like"/>
</dbReference>
<evidence type="ECO:0000256" key="1">
    <source>
        <dbReference type="SAM" id="SignalP"/>
    </source>
</evidence>
<protein>
    <recommendedName>
        <fullName evidence="2">GH16 domain-containing protein</fullName>
    </recommendedName>
</protein>
<dbReference type="PANTHER" id="PTHR38121">
    <property type="entry name" value="GH16 DOMAIN-CONTAINING PROTEIN"/>
    <property type="match status" value="1"/>
</dbReference>
<dbReference type="EMBL" id="JAKJXO020000003">
    <property type="protein sequence ID" value="KAL1607868.1"/>
    <property type="molecule type" value="Genomic_DNA"/>
</dbReference>
<accession>A0ABR3RTV3</accession>
<evidence type="ECO:0000313" key="4">
    <source>
        <dbReference type="Proteomes" id="UP001521785"/>
    </source>
</evidence>
<organism evidence="3 4">
    <name type="scientific">Paraconiothyrium brasiliense</name>
    <dbReference type="NCBI Taxonomy" id="300254"/>
    <lineage>
        <taxon>Eukaryota</taxon>
        <taxon>Fungi</taxon>
        <taxon>Dikarya</taxon>
        <taxon>Ascomycota</taxon>
        <taxon>Pezizomycotina</taxon>
        <taxon>Dothideomycetes</taxon>
        <taxon>Pleosporomycetidae</taxon>
        <taxon>Pleosporales</taxon>
        <taxon>Massarineae</taxon>
        <taxon>Didymosphaeriaceae</taxon>
        <taxon>Paraconiothyrium</taxon>
    </lineage>
</organism>